<comment type="caution">
    <text evidence="1">The sequence shown here is derived from an EMBL/GenBank/DDBJ whole genome shotgun (WGS) entry which is preliminary data.</text>
</comment>
<keyword evidence="1" id="KW-0540">Nuclease</keyword>
<feature type="non-terminal residue" evidence="1">
    <location>
        <position position="299"/>
    </location>
</feature>
<reference evidence="1 2" key="1">
    <citation type="journal article" date="2014" name="Antonie Van Leeuwenhoek">
        <title>Hyphomonas beringensis sp. nov. and Hyphomonas chukchiensis sp. nov., isolated from surface seawater of the Bering Sea and Chukchi Sea.</title>
        <authorList>
            <person name="Li C."/>
            <person name="Lai Q."/>
            <person name="Li G."/>
            <person name="Dong C."/>
            <person name="Wang J."/>
            <person name="Liao Y."/>
            <person name="Shao Z."/>
        </authorList>
    </citation>
    <scope>NUCLEOTIDE SEQUENCE [LARGE SCALE GENOMIC DNA]</scope>
    <source>
        <strain evidence="1 2">SCH89</strain>
    </source>
</reference>
<keyword evidence="2" id="KW-1185">Reference proteome</keyword>
<evidence type="ECO:0000313" key="2">
    <source>
        <dbReference type="Proteomes" id="UP000024942"/>
    </source>
</evidence>
<protein>
    <submittedName>
        <fullName evidence="1">HNH endonuclease</fullName>
    </submittedName>
</protein>
<dbReference type="AlphaFoldDB" id="A0A059G6Y9"/>
<evidence type="ECO:0000313" key="1">
    <source>
        <dbReference type="EMBL" id="KDA02591.1"/>
    </source>
</evidence>
<name>A0A059G6Y9_9PROT</name>
<organism evidence="1 2">
    <name type="scientific">Hyphomonas oceanitis SCH89</name>
    <dbReference type="NCBI Taxonomy" id="1280953"/>
    <lineage>
        <taxon>Bacteria</taxon>
        <taxon>Pseudomonadati</taxon>
        <taxon>Pseudomonadota</taxon>
        <taxon>Alphaproteobacteria</taxon>
        <taxon>Hyphomonadales</taxon>
        <taxon>Hyphomonadaceae</taxon>
        <taxon>Hyphomonas</taxon>
    </lineage>
</organism>
<dbReference type="Proteomes" id="UP000024942">
    <property type="component" value="Unassembled WGS sequence"/>
</dbReference>
<proteinExistence type="predicted"/>
<dbReference type="EMBL" id="ARYL01000013">
    <property type="protein sequence ID" value="KDA02591.1"/>
    <property type="molecule type" value="Genomic_DNA"/>
</dbReference>
<keyword evidence="1" id="KW-0255">Endonuclease</keyword>
<gene>
    <name evidence="1" type="ORF">HOC_10234</name>
</gene>
<dbReference type="eggNOG" id="COG3183">
    <property type="taxonomic scope" value="Bacteria"/>
</dbReference>
<keyword evidence="1" id="KW-0378">Hydrolase</keyword>
<dbReference type="GO" id="GO:0004519">
    <property type="term" value="F:endonuclease activity"/>
    <property type="evidence" value="ECO:0007669"/>
    <property type="project" value="UniProtKB-KW"/>
</dbReference>
<sequence length="299" mass="32986">MWRWDQGRMDYFQFDELRKIAKFAVAHDLYQTLRDPLEAATGLPYSPVKVGYERPWRNYGRTFMLAMIAVPNGAGGASITEVGRLLADDGQITADEYFHFLAQAMTDPSPAVEGWDHTADVRYPLLFVLRFLLARASQGHFTTEIAEVVRTYASSGFRGDEDQTAFLGIIGPSGSNAAVERQASESVKILAQISYLAATRTEIDVSLAAEDAENLFQDLAPVGGDRLADRSAEILRIAALFPSAIPELRLEYSSSVVSDVEEAGFTEGARVKRTHLTIERNAKIRSAFFGSVPSRGVIR</sequence>
<accession>A0A059G6Y9</accession>